<dbReference type="NCBIfam" id="NF009150">
    <property type="entry name" value="PRK12497.1-3"/>
    <property type="match status" value="1"/>
</dbReference>
<dbReference type="HAMAP" id="MF_00048">
    <property type="entry name" value="UPF0102"/>
    <property type="match status" value="1"/>
</dbReference>
<dbReference type="NCBIfam" id="TIGR00252">
    <property type="entry name" value="YraN family protein"/>
    <property type="match status" value="1"/>
</dbReference>
<evidence type="ECO:0000256" key="2">
    <source>
        <dbReference type="HAMAP-Rule" id="MF_00048"/>
    </source>
</evidence>
<dbReference type="AlphaFoldDB" id="A0A5P6VSE0"/>
<dbReference type="SUPFAM" id="SSF52980">
    <property type="entry name" value="Restriction endonuclease-like"/>
    <property type="match status" value="1"/>
</dbReference>
<dbReference type="Gene3D" id="3.40.1350.10">
    <property type="match status" value="1"/>
</dbReference>
<evidence type="ECO:0000256" key="1">
    <source>
        <dbReference type="ARBA" id="ARBA00006738"/>
    </source>
</evidence>
<evidence type="ECO:0000313" key="3">
    <source>
        <dbReference type="EMBL" id="QFJ55557.1"/>
    </source>
</evidence>
<dbReference type="EMBL" id="CP043028">
    <property type="protein sequence ID" value="QFJ55557.1"/>
    <property type="molecule type" value="Genomic_DNA"/>
</dbReference>
<protein>
    <recommendedName>
        <fullName evidence="2">UPF0102 protein FXF36_12085</fullName>
    </recommendedName>
</protein>
<dbReference type="PANTHER" id="PTHR34039:SF1">
    <property type="entry name" value="UPF0102 PROTEIN YRAN"/>
    <property type="match status" value="1"/>
</dbReference>
<accession>A0A5P6VSE0</accession>
<organism evidence="3 4">
    <name type="scientific">Pseudobutyrivibrio xylanivorans</name>
    <dbReference type="NCBI Taxonomy" id="185007"/>
    <lineage>
        <taxon>Bacteria</taxon>
        <taxon>Bacillati</taxon>
        <taxon>Bacillota</taxon>
        <taxon>Clostridia</taxon>
        <taxon>Lachnospirales</taxon>
        <taxon>Lachnospiraceae</taxon>
        <taxon>Pseudobutyrivibrio</taxon>
    </lineage>
</organism>
<dbReference type="GO" id="GO:0003676">
    <property type="term" value="F:nucleic acid binding"/>
    <property type="evidence" value="ECO:0007669"/>
    <property type="project" value="InterPro"/>
</dbReference>
<dbReference type="OrthoDB" id="9802516at2"/>
<dbReference type="InterPro" id="IPR003509">
    <property type="entry name" value="UPF0102_YraN-like"/>
</dbReference>
<dbReference type="KEGG" id="pxv:FXF36_12085"/>
<dbReference type="InterPro" id="IPR011335">
    <property type="entry name" value="Restrct_endonuc-II-like"/>
</dbReference>
<dbReference type="Pfam" id="PF02021">
    <property type="entry name" value="UPF0102"/>
    <property type="match status" value="1"/>
</dbReference>
<dbReference type="Proteomes" id="UP000327030">
    <property type="component" value="Chromosome 1"/>
</dbReference>
<dbReference type="CDD" id="cd20736">
    <property type="entry name" value="PoNe_Nuclease"/>
    <property type="match status" value="1"/>
</dbReference>
<gene>
    <name evidence="3" type="ORF">FXF36_12085</name>
</gene>
<comment type="similarity">
    <text evidence="1 2">Belongs to the UPF0102 family.</text>
</comment>
<dbReference type="RefSeq" id="WP_151624436.1">
    <property type="nucleotide sequence ID" value="NZ_CP043028.1"/>
</dbReference>
<reference evidence="4" key="1">
    <citation type="submission" date="2019-08" db="EMBL/GenBank/DDBJ databases">
        <title>Complete Genome Sequence of the Polysaccharide-Degrading Rumen Bacterium Pseudobutyrivibrio xylanivorans MA3014.</title>
        <authorList>
            <person name="Palevich N."/>
            <person name="Maclean P.H."/>
            <person name="Kelly W.J."/>
            <person name="Leahy S.C."/>
            <person name="Rakonjac J."/>
            <person name="Attwood G.T."/>
        </authorList>
    </citation>
    <scope>NUCLEOTIDE SEQUENCE [LARGE SCALE GENOMIC DNA]</scope>
    <source>
        <strain evidence="4">MA3014</strain>
    </source>
</reference>
<proteinExistence type="inferred from homology"/>
<dbReference type="InterPro" id="IPR011856">
    <property type="entry name" value="tRNA_endonuc-like_dom_sf"/>
</dbReference>
<sequence length="119" mass="13723">MNNRKQGNDFEKIASEFLKKQGMTILKLNFYCKMGEVDIIARDGSYLVFIEVKYRKNTAKGSAAEAVNFNKMRKICRCADVYMMTNKCPPDTSVRFDVIAIEEGNLKHYKNAFEYIPVC</sequence>
<evidence type="ECO:0000313" key="4">
    <source>
        <dbReference type="Proteomes" id="UP000327030"/>
    </source>
</evidence>
<dbReference type="PANTHER" id="PTHR34039">
    <property type="entry name" value="UPF0102 PROTEIN YRAN"/>
    <property type="match status" value="1"/>
</dbReference>
<name>A0A5P6VSE0_PSEXY</name>